<dbReference type="EMBL" id="OZ019897">
    <property type="protein sequence ID" value="CAK9226318.1"/>
    <property type="molecule type" value="Genomic_DNA"/>
</dbReference>
<name>A0ABP0UQK3_9BRYO</name>
<protein>
    <submittedName>
        <fullName evidence="1">Uncharacterized protein</fullName>
    </submittedName>
</protein>
<dbReference type="Pfam" id="PF10184">
    <property type="entry name" value="DUF2358"/>
    <property type="match status" value="1"/>
</dbReference>
<dbReference type="Proteomes" id="UP001497512">
    <property type="component" value="Chromosome 5"/>
</dbReference>
<evidence type="ECO:0000313" key="1">
    <source>
        <dbReference type="EMBL" id="CAK9226318.1"/>
    </source>
</evidence>
<sequence>MAPAAAIGCVAAVTAGGSVSISSDFSSSSRVQKSRPVGVRTISAPTHKPIAVSLGFSHSHLLNCVRLRQQWELRMEADGSRNVQHGPMQSSLVVSCSSDGERTPPTSDSGPLVKLAWYGSEAFGNLVSLFRPASSSTAQEDEEREEFRGPISRKDAVDAIRKDYDRSYFVTGNMAMGIYEPNCEFADPFVSFKGLKRFKQNVSNLGSFMEESSLKVTDWQEFEDRIYARWRFNCVLALPWRPILAATGSTEYYFDTASGRICKHVENWDISPVDGLRQLVKPNPKGRKENRQP</sequence>
<keyword evidence="2" id="KW-1185">Reference proteome</keyword>
<dbReference type="PANTHER" id="PTHR34123">
    <property type="entry name" value="OS04G0578200 PROTEIN"/>
    <property type="match status" value="1"/>
</dbReference>
<proteinExistence type="predicted"/>
<reference evidence="1" key="1">
    <citation type="submission" date="2024-02" db="EMBL/GenBank/DDBJ databases">
        <authorList>
            <consortium name="ELIXIR-Norway"/>
            <consortium name="Elixir Norway"/>
        </authorList>
    </citation>
    <scope>NUCLEOTIDE SEQUENCE</scope>
</reference>
<gene>
    <name evidence="1" type="ORF">CSSPTR1EN2_LOCUS18179</name>
</gene>
<dbReference type="PANTHER" id="PTHR34123:SF1">
    <property type="entry name" value="OS04G0578200 PROTEIN"/>
    <property type="match status" value="1"/>
</dbReference>
<dbReference type="SUPFAM" id="SSF54427">
    <property type="entry name" value="NTF2-like"/>
    <property type="match status" value="1"/>
</dbReference>
<evidence type="ECO:0000313" key="2">
    <source>
        <dbReference type="Proteomes" id="UP001497512"/>
    </source>
</evidence>
<dbReference type="InterPro" id="IPR032710">
    <property type="entry name" value="NTF2-like_dom_sf"/>
</dbReference>
<accession>A0ABP0UQK3</accession>
<dbReference type="InterPro" id="IPR018790">
    <property type="entry name" value="DUF2358"/>
</dbReference>
<organism evidence="1 2">
    <name type="scientific">Sphagnum troendelagicum</name>
    <dbReference type="NCBI Taxonomy" id="128251"/>
    <lineage>
        <taxon>Eukaryota</taxon>
        <taxon>Viridiplantae</taxon>
        <taxon>Streptophyta</taxon>
        <taxon>Embryophyta</taxon>
        <taxon>Bryophyta</taxon>
        <taxon>Sphagnophytina</taxon>
        <taxon>Sphagnopsida</taxon>
        <taxon>Sphagnales</taxon>
        <taxon>Sphagnaceae</taxon>
        <taxon>Sphagnum</taxon>
    </lineage>
</organism>